<gene>
    <name evidence="7" type="ORF">SPBR_02325</name>
</gene>
<dbReference type="PANTHER" id="PTHR12570">
    <property type="match status" value="1"/>
</dbReference>
<dbReference type="EMBL" id="AWTV01000006">
    <property type="protein sequence ID" value="KIH92927.1"/>
    <property type="molecule type" value="Genomic_DNA"/>
</dbReference>
<protein>
    <recommendedName>
        <fullName evidence="9">DUF803 domain membrane protein</fullName>
    </recommendedName>
</protein>
<feature type="compositionally biased region" description="Low complexity" evidence="5">
    <location>
        <begin position="794"/>
        <end position="808"/>
    </location>
</feature>
<comment type="subcellular location">
    <subcellularLocation>
        <location evidence="1">Membrane</location>
        <topology evidence="1">Multi-pass membrane protein</topology>
    </subcellularLocation>
</comment>
<feature type="compositionally biased region" description="Basic and acidic residues" evidence="5">
    <location>
        <begin position="158"/>
        <end position="184"/>
    </location>
</feature>
<feature type="compositionally biased region" description="Polar residues" evidence="5">
    <location>
        <begin position="826"/>
        <end position="843"/>
    </location>
</feature>
<dbReference type="GeneID" id="63675549"/>
<feature type="region of interest" description="Disordered" evidence="5">
    <location>
        <begin position="771"/>
        <end position="907"/>
    </location>
</feature>
<evidence type="ECO:0000256" key="6">
    <source>
        <dbReference type="SAM" id="Phobius"/>
    </source>
</evidence>
<dbReference type="SUPFAM" id="SSF103481">
    <property type="entry name" value="Multidrug resistance efflux transporter EmrE"/>
    <property type="match status" value="1"/>
</dbReference>
<feature type="region of interest" description="Disordered" evidence="5">
    <location>
        <begin position="450"/>
        <end position="510"/>
    </location>
</feature>
<dbReference type="GO" id="GO:0015095">
    <property type="term" value="F:magnesium ion transmembrane transporter activity"/>
    <property type="evidence" value="ECO:0007669"/>
    <property type="project" value="InterPro"/>
</dbReference>
<feature type="transmembrane region" description="Helical" evidence="6">
    <location>
        <begin position="365"/>
        <end position="385"/>
    </location>
</feature>
<evidence type="ECO:0000256" key="2">
    <source>
        <dbReference type="ARBA" id="ARBA00022692"/>
    </source>
</evidence>
<evidence type="ECO:0000313" key="8">
    <source>
        <dbReference type="Proteomes" id="UP000031575"/>
    </source>
</evidence>
<feature type="transmembrane region" description="Helical" evidence="6">
    <location>
        <begin position="397"/>
        <end position="416"/>
    </location>
</feature>
<feature type="transmembrane region" description="Helical" evidence="6">
    <location>
        <begin position="229"/>
        <end position="249"/>
    </location>
</feature>
<evidence type="ECO:0008006" key="9">
    <source>
        <dbReference type="Google" id="ProtNLM"/>
    </source>
</evidence>
<evidence type="ECO:0000313" key="7">
    <source>
        <dbReference type="EMBL" id="KIH92927.1"/>
    </source>
</evidence>
<feature type="compositionally biased region" description="Basic and acidic residues" evidence="5">
    <location>
        <begin position="139"/>
        <end position="148"/>
    </location>
</feature>
<proteinExistence type="predicted"/>
<keyword evidence="4 6" id="KW-0472">Membrane</keyword>
<feature type="compositionally biased region" description="Gly residues" evidence="5">
    <location>
        <begin position="120"/>
        <end position="136"/>
    </location>
</feature>
<evidence type="ECO:0000256" key="4">
    <source>
        <dbReference type="ARBA" id="ARBA00023136"/>
    </source>
</evidence>
<dbReference type="InterPro" id="IPR008521">
    <property type="entry name" value="Mg_trans_NIPA"/>
</dbReference>
<feature type="transmembrane region" description="Helical" evidence="6">
    <location>
        <begin position="428"/>
        <end position="446"/>
    </location>
</feature>
<dbReference type="InterPro" id="IPR037185">
    <property type="entry name" value="EmrE-like"/>
</dbReference>
<feature type="transmembrane region" description="Helical" evidence="6">
    <location>
        <begin position="287"/>
        <end position="310"/>
    </location>
</feature>
<dbReference type="HOGENOM" id="CLU_012349_2_1_1"/>
<sequence length="907" mass="96292">MYIIRTAPPPLPLPSPLSPALWPAFSGFDASNNNGTSGDGPGGELPSNWSSLIGIVTAIVGNVLIALALNVQRYAHIQLHKEQQRNRERARQALRDAANGNGGTNKKKRQGGSFDSRAGHGNGNGGRYGAVEGSGSGNENRHNESDGHEADDEGDVDSDGHPAHESDPLTADYHRDDSESRKSTSSDSDPDSLQSKSYLRSPYWWLGQVLITIGEMGNFLAYGFAPASIVSPLGVVALISNCVIAPILFKESFRKRDFGGVVIAIAGAVTVVLSAKQEETKLNPHDVWDAITTAAFEIYVGVTCGLIALLMWASPRYGNRSILIDLGLVGLFAYLTRIPGGYTVLATKGVSSMLSSTLLGAFLTPMTYVLLIILLGTAVMQVRYVNKALQRFDSTQVIPIQFVMFTLCVIIGSAVLYRDFERTTVEQAAKFVGGCLLTFFGVFVITSGRPSTDDDEDDDDDLSVADGPGESINLAAQANNGEDGAPQTPTGRSTVRHGSRRSSRASRVNFVGTLTNRPLSLATETGVPSQRTPLATPSLAATSVPRISEPHPPQDADAAGDYLTYKDDQESGGEEPTQPLLENPWRSASFSSPVSGSPLDAAAPSTPVGAFRPSLGPSPVSADAVLHATGTGDNAPTPSSPAPPQADRPVTPSAVLRPHQTPSQYFHQSPMISPSPLLSSTMSAVVADTILQHLDGGSPQAVRRPSTRRVRPSLRSSLFVPQDELLLDDAERLLHPSTVYQYQNQNQNHNHNHSRNQNHPYRYHQHGGSLEAFVTGPSIPHASRPATSTRVGTSVAGPSGTAGPSSGAADRRDVQTSGGPLASSKVEGTTNSRARARSLSTTLGGLFWPRRKSTANNGEGRTAGSNNSTSRSNSEVSQDDYTASDDLPPPSAAVTESEAEAQPDRFF</sequence>
<accession>A0A0C2J7D0</accession>
<reference evidence="7 8" key="1">
    <citation type="journal article" date="2014" name="BMC Genomics">
        <title>Comparative genomics of the major fungal agents of human and animal Sporotrichosis: Sporothrix schenckii and Sporothrix brasiliensis.</title>
        <authorList>
            <person name="Teixeira M.M."/>
            <person name="de Almeida L.G."/>
            <person name="Kubitschek-Barreira P."/>
            <person name="Alves F.L."/>
            <person name="Kioshima E.S."/>
            <person name="Abadio A.K."/>
            <person name="Fernandes L."/>
            <person name="Derengowski L.S."/>
            <person name="Ferreira K.S."/>
            <person name="Souza R.C."/>
            <person name="Ruiz J.C."/>
            <person name="de Andrade N.C."/>
            <person name="Paes H.C."/>
            <person name="Nicola A.M."/>
            <person name="Albuquerque P."/>
            <person name="Gerber A.L."/>
            <person name="Martins V.P."/>
            <person name="Peconick L.D."/>
            <person name="Neto A.V."/>
            <person name="Chaucanez C.B."/>
            <person name="Silva P.A."/>
            <person name="Cunha O.L."/>
            <person name="de Oliveira F.F."/>
            <person name="dos Santos T.C."/>
            <person name="Barros A.L."/>
            <person name="Soares M.A."/>
            <person name="de Oliveira L.M."/>
            <person name="Marini M.M."/>
            <person name="Villalobos-Duno H."/>
            <person name="Cunha M.M."/>
            <person name="de Hoog S."/>
            <person name="da Silveira J.F."/>
            <person name="Henrissat B."/>
            <person name="Nino-Vega G.A."/>
            <person name="Cisalpino P.S."/>
            <person name="Mora-Montes H.M."/>
            <person name="Almeida S.R."/>
            <person name="Stajich J.E."/>
            <person name="Lopes-Bezerra L.M."/>
            <person name="Vasconcelos A.T."/>
            <person name="Felipe M.S."/>
        </authorList>
    </citation>
    <scope>NUCLEOTIDE SEQUENCE [LARGE SCALE GENOMIC DNA]</scope>
    <source>
        <strain evidence="7 8">5110</strain>
    </source>
</reference>
<organism evidence="7 8">
    <name type="scientific">Sporothrix brasiliensis 5110</name>
    <dbReference type="NCBI Taxonomy" id="1398154"/>
    <lineage>
        <taxon>Eukaryota</taxon>
        <taxon>Fungi</taxon>
        <taxon>Dikarya</taxon>
        <taxon>Ascomycota</taxon>
        <taxon>Pezizomycotina</taxon>
        <taxon>Sordariomycetes</taxon>
        <taxon>Sordariomycetidae</taxon>
        <taxon>Ophiostomatales</taxon>
        <taxon>Ophiostomataceae</taxon>
        <taxon>Sporothrix</taxon>
    </lineage>
</organism>
<feature type="compositionally biased region" description="Low complexity" evidence="5">
    <location>
        <begin position="185"/>
        <end position="195"/>
    </location>
</feature>
<dbReference type="RefSeq" id="XP_040620937.1">
    <property type="nucleotide sequence ID" value="XM_040760628.1"/>
</dbReference>
<dbReference type="Pfam" id="PF05653">
    <property type="entry name" value="Mg_trans_NIPA"/>
    <property type="match status" value="1"/>
</dbReference>
<keyword evidence="8" id="KW-1185">Reference proteome</keyword>
<dbReference type="PANTHER" id="PTHR12570:SF65">
    <property type="entry name" value="MAGNESIUM TRANSPORTER NIPA9-RELATED"/>
    <property type="match status" value="1"/>
</dbReference>
<dbReference type="AlphaFoldDB" id="A0A0C2J7D0"/>
<dbReference type="GO" id="GO:0016020">
    <property type="term" value="C:membrane"/>
    <property type="evidence" value="ECO:0007669"/>
    <property type="project" value="UniProtKB-SubCell"/>
</dbReference>
<dbReference type="Proteomes" id="UP000031575">
    <property type="component" value="Unassembled WGS sequence"/>
</dbReference>
<feature type="region of interest" description="Disordered" evidence="5">
    <location>
        <begin position="95"/>
        <end position="195"/>
    </location>
</feature>
<feature type="transmembrane region" description="Helical" evidence="6">
    <location>
        <begin position="49"/>
        <end position="71"/>
    </location>
</feature>
<feature type="compositionally biased region" description="Acidic residues" evidence="5">
    <location>
        <begin position="453"/>
        <end position="463"/>
    </location>
</feature>
<name>A0A0C2J7D0_9PEZI</name>
<feature type="compositionally biased region" description="Basic residues" evidence="5">
    <location>
        <begin position="494"/>
        <end position="504"/>
    </location>
</feature>
<comment type="caution">
    <text evidence="7">The sequence shown here is derived from an EMBL/GenBank/DDBJ whole genome shotgun (WGS) entry which is preliminary data.</text>
</comment>
<evidence type="ECO:0000256" key="3">
    <source>
        <dbReference type="ARBA" id="ARBA00022989"/>
    </source>
</evidence>
<keyword evidence="2 6" id="KW-0812">Transmembrane</keyword>
<feature type="compositionally biased region" description="Low complexity" evidence="5">
    <location>
        <begin position="587"/>
        <end position="597"/>
    </location>
</feature>
<evidence type="ECO:0000256" key="1">
    <source>
        <dbReference type="ARBA" id="ARBA00004141"/>
    </source>
</evidence>
<dbReference type="OrthoDB" id="165382at2759"/>
<keyword evidence="3 6" id="KW-1133">Transmembrane helix</keyword>
<evidence type="ECO:0000256" key="5">
    <source>
        <dbReference type="SAM" id="MobiDB-lite"/>
    </source>
</evidence>
<feature type="region of interest" description="Disordered" evidence="5">
    <location>
        <begin position="540"/>
        <end position="657"/>
    </location>
</feature>
<feature type="transmembrane region" description="Helical" evidence="6">
    <location>
        <begin position="258"/>
        <end position="275"/>
    </location>
</feature>
<dbReference type="VEuPathDB" id="FungiDB:SPBR_02325"/>
<feature type="compositionally biased region" description="Polar residues" evidence="5">
    <location>
        <begin position="854"/>
        <end position="881"/>
    </location>
</feature>
<feature type="transmembrane region" description="Helical" evidence="6">
    <location>
        <begin position="203"/>
        <end position="223"/>
    </location>
</feature>